<evidence type="ECO:0000313" key="3">
    <source>
        <dbReference type="Proteomes" id="UP000827092"/>
    </source>
</evidence>
<dbReference type="AlphaFoldDB" id="A0AAV6U6Y9"/>
<proteinExistence type="predicted"/>
<gene>
    <name evidence="2" type="ORF">JTE90_006612</name>
</gene>
<reference evidence="2 3" key="1">
    <citation type="journal article" date="2022" name="Nat. Ecol. Evol.">
        <title>A masculinizing supergene underlies an exaggerated male reproductive morph in a spider.</title>
        <authorList>
            <person name="Hendrickx F."/>
            <person name="De Corte Z."/>
            <person name="Sonet G."/>
            <person name="Van Belleghem S.M."/>
            <person name="Kostlbacher S."/>
            <person name="Vangestel C."/>
        </authorList>
    </citation>
    <scope>NUCLEOTIDE SEQUENCE [LARGE SCALE GENOMIC DNA]</scope>
    <source>
        <strain evidence="2">W744_W776</strain>
    </source>
</reference>
<protein>
    <submittedName>
        <fullName evidence="2">Uncharacterized protein</fullName>
    </submittedName>
</protein>
<keyword evidence="3" id="KW-1185">Reference proteome</keyword>
<feature type="region of interest" description="Disordered" evidence="1">
    <location>
        <begin position="15"/>
        <end position="43"/>
    </location>
</feature>
<evidence type="ECO:0000256" key="1">
    <source>
        <dbReference type="SAM" id="MobiDB-lite"/>
    </source>
</evidence>
<feature type="region of interest" description="Disordered" evidence="1">
    <location>
        <begin position="61"/>
        <end position="80"/>
    </location>
</feature>
<accession>A0AAV6U6Y9</accession>
<comment type="caution">
    <text evidence="2">The sequence shown here is derived from an EMBL/GenBank/DDBJ whole genome shotgun (WGS) entry which is preliminary data.</text>
</comment>
<sequence>MFVPGKLFFTRILAPGQHCKTPSKNENQPPPRRFNKRKQDEEHFSEHRVLFRKTILLYSPAKSHKEHRQRKGTPKEETRGTAFKKELFSSKWQWKKGHNLNADSDFETCIRLRRERVSLSAW</sequence>
<dbReference type="Proteomes" id="UP000827092">
    <property type="component" value="Unassembled WGS sequence"/>
</dbReference>
<dbReference type="EMBL" id="JAFNEN010000606">
    <property type="protein sequence ID" value="KAG8179706.1"/>
    <property type="molecule type" value="Genomic_DNA"/>
</dbReference>
<name>A0AAV6U6Y9_9ARAC</name>
<organism evidence="2 3">
    <name type="scientific">Oedothorax gibbosus</name>
    <dbReference type="NCBI Taxonomy" id="931172"/>
    <lineage>
        <taxon>Eukaryota</taxon>
        <taxon>Metazoa</taxon>
        <taxon>Ecdysozoa</taxon>
        <taxon>Arthropoda</taxon>
        <taxon>Chelicerata</taxon>
        <taxon>Arachnida</taxon>
        <taxon>Araneae</taxon>
        <taxon>Araneomorphae</taxon>
        <taxon>Entelegynae</taxon>
        <taxon>Araneoidea</taxon>
        <taxon>Linyphiidae</taxon>
        <taxon>Erigoninae</taxon>
        <taxon>Oedothorax</taxon>
    </lineage>
</organism>
<feature type="compositionally biased region" description="Basic residues" evidence="1">
    <location>
        <begin position="62"/>
        <end position="72"/>
    </location>
</feature>
<evidence type="ECO:0000313" key="2">
    <source>
        <dbReference type="EMBL" id="KAG8179706.1"/>
    </source>
</evidence>